<dbReference type="PANTHER" id="PTHR32347:SF29">
    <property type="entry name" value="UPF0194 MEMBRANE PROTEIN YBHG"/>
    <property type="match status" value="1"/>
</dbReference>
<evidence type="ECO:0000256" key="4">
    <source>
        <dbReference type="SAM" id="SignalP"/>
    </source>
</evidence>
<keyword evidence="2 3" id="KW-0175">Coiled coil</keyword>
<dbReference type="SUPFAM" id="SSF111369">
    <property type="entry name" value="HlyD-like secretion proteins"/>
    <property type="match status" value="2"/>
</dbReference>
<accession>A0A0S6VXH4</accession>
<evidence type="ECO:0000256" key="2">
    <source>
        <dbReference type="ARBA" id="ARBA00023054"/>
    </source>
</evidence>
<evidence type="ECO:0000256" key="1">
    <source>
        <dbReference type="ARBA" id="ARBA00004196"/>
    </source>
</evidence>
<dbReference type="PANTHER" id="PTHR32347">
    <property type="entry name" value="EFFLUX SYSTEM COMPONENT YKNX-RELATED"/>
    <property type="match status" value="1"/>
</dbReference>
<dbReference type="STRING" id="1499966.U14_01420"/>
<comment type="subcellular location">
    <subcellularLocation>
        <location evidence="1">Cell envelope</location>
    </subcellularLocation>
</comment>
<dbReference type="Gene3D" id="1.10.287.470">
    <property type="entry name" value="Helix hairpin bin"/>
    <property type="match status" value="2"/>
</dbReference>
<dbReference type="Pfam" id="PF25990">
    <property type="entry name" value="Beta-barrel_YknX"/>
    <property type="match status" value="1"/>
</dbReference>
<evidence type="ECO:0000313" key="8">
    <source>
        <dbReference type="Proteomes" id="UP000030700"/>
    </source>
</evidence>
<dbReference type="HOGENOM" id="CLU_018816_6_3_0"/>
<sequence>MKKMIKAMIALSVVTIGAVAITQTNIFPKNFIAANIERFRQTPNENEILASGNVEVTEVNVGFTLAGRISAMFAEEGQSVAQGEKLAILDNAEMTSLVQQNNAALYEALAKLEELKTGSRSQEIGEARASVSAIQAQLDKAKKDYERIEALYRQKLTPASNLDAAKSAYDAATAQYAQAKEKLSLVKEGATKETIRAAEYRVEQAKAALAASEERLKNTEIYAPMSGIVLSKNAENGEIIGQGVSVYTLGDLENPWIKVYIKEDKLGQVKLGQTVEVMTDSFPNKIYDGTITHISSKAEFTPKTVQTKEERVKLVFAVKVSVKNLNGELKPGMPADVRIVLN</sequence>
<evidence type="ECO:0000259" key="5">
    <source>
        <dbReference type="Pfam" id="PF25881"/>
    </source>
</evidence>
<feature type="chain" id="PRO_5006631506" evidence="4">
    <location>
        <begin position="21"/>
        <end position="342"/>
    </location>
</feature>
<dbReference type="AlphaFoldDB" id="A0A0S6VXH4"/>
<dbReference type="InterPro" id="IPR050465">
    <property type="entry name" value="UPF0194_transport"/>
</dbReference>
<proteinExistence type="predicted"/>
<gene>
    <name evidence="7" type="ORF">U14_01420</name>
</gene>
<keyword evidence="8" id="KW-1185">Reference proteome</keyword>
<name>A0A0S6VXH4_9BACT</name>
<dbReference type="EMBL" id="DF820456">
    <property type="protein sequence ID" value="GAK50193.1"/>
    <property type="molecule type" value="Genomic_DNA"/>
</dbReference>
<feature type="domain" description="YknX-like beta-barrel" evidence="6">
    <location>
        <begin position="260"/>
        <end position="339"/>
    </location>
</feature>
<evidence type="ECO:0000313" key="7">
    <source>
        <dbReference type="EMBL" id="GAK50193.1"/>
    </source>
</evidence>
<feature type="coiled-coil region" evidence="3">
    <location>
        <begin position="124"/>
        <end position="222"/>
    </location>
</feature>
<evidence type="ECO:0000256" key="3">
    <source>
        <dbReference type="SAM" id="Coils"/>
    </source>
</evidence>
<feature type="signal peptide" evidence="4">
    <location>
        <begin position="1"/>
        <end position="20"/>
    </location>
</feature>
<keyword evidence="4" id="KW-0732">Signal</keyword>
<dbReference type="Proteomes" id="UP000030700">
    <property type="component" value="Unassembled WGS sequence"/>
</dbReference>
<dbReference type="InterPro" id="IPR058636">
    <property type="entry name" value="Beta-barrel_YknX"/>
</dbReference>
<dbReference type="GO" id="GO:0042597">
    <property type="term" value="C:periplasmic space"/>
    <property type="evidence" value="ECO:0007669"/>
    <property type="project" value="UniProtKB-SubCell"/>
</dbReference>
<protein>
    <submittedName>
        <fullName evidence="7">Periplasmic component of efflux system</fullName>
    </submittedName>
</protein>
<dbReference type="Gene3D" id="2.40.50.100">
    <property type="match status" value="2"/>
</dbReference>
<reference evidence="7" key="1">
    <citation type="journal article" date="2015" name="PeerJ">
        <title>First genomic representation of candidate bacterial phylum KSB3 points to enhanced environmental sensing as a trigger of wastewater bulking.</title>
        <authorList>
            <person name="Sekiguchi Y."/>
            <person name="Ohashi A."/>
            <person name="Parks D.H."/>
            <person name="Yamauchi T."/>
            <person name="Tyson G.W."/>
            <person name="Hugenholtz P."/>
        </authorList>
    </citation>
    <scope>NUCLEOTIDE SEQUENCE [LARGE SCALE GENOMIC DNA]</scope>
</reference>
<dbReference type="Pfam" id="PF25881">
    <property type="entry name" value="HH_YBHG"/>
    <property type="match status" value="1"/>
</dbReference>
<feature type="domain" description="YbhG-like alpha-helical hairpin" evidence="5">
    <location>
        <begin position="90"/>
        <end position="218"/>
    </location>
</feature>
<dbReference type="Gene3D" id="2.40.30.170">
    <property type="match status" value="1"/>
</dbReference>
<organism evidence="7">
    <name type="scientific">Candidatus Moduliflexus flocculans</name>
    <dbReference type="NCBI Taxonomy" id="1499966"/>
    <lineage>
        <taxon>Bacteria</taxon>
        <taxon>Candidatus Moduliflexota</taxon>
        <taxon>Candidatus Moduliflexia</taxon>
        <taxon>Candidatus Moduliflexales</taxon>
        <taxon>Candidatus Moduliflexaceae</taxon>
    </lineage>
</organism>
<dbReference type="InterPro" id="IPR059052">
    <property type="entry name" value="HH_YbhG-like"/>
</dbReference>
<evidence type="ECO:0000259" key="6">
    <source>
        <dbReference type="Pfam" id="PF25990"/>
    </source>
</evidence>